<keyword evidence="4" id="KW-1185">Reference proteome</keyword>
<evidence type="ECO:0000256" key="2">
    <source>
        <dbReference type="SAM" id="Phobius"/>
    </source>
</evidence>
<keyword evidence="2" id="KW-0812">Transmembrane</keyword>
<accession>A0A512PH27</accession>
<keyword evidence="2" id="KW-0472">Membrane</keyword>
<gene>
    <name evidence="3" type="ORF">CSO01_32150</name>
</gene>
<evidence type="ECO:0008006" key="5">
    <source>
        <dbReference type="Google" id="ProtNLM"/>
    </source>
</evidence>
<sequence length="230" mass="24785">MTIWDLLVTMWRQRVAVLLCAVLSLAVLQAVATEHQVYNGRVSVMFLAPKDAPGNALATTTASLVSMAGVVARMANGPHDAPRTVSAEITLASMGVEQGWSIRQPNAGGQWETRYEDPVLDVRSTGRTLEEAQMSMVVALEQVDAALTQLEDAEQVPQALRIRTELSPEMPAYTMQGGSRMRALAVTAILCAIATGAVALGVDAFRSRPPSRHGSRRARSRRPSRQPVPA</sequence>
<evidence type="ECO:0000313" key="3">
    <source>
        <dbReference type="EMBL" id="GEP70500.1"/>
    </source>
</evidence>
<name>A0A512PH27_9CELL</name>
<dbReference type="AlphaFoldDB" id="A0A512PH27"/>
<dbReference type="RefSeq" id="WP_146954269.1">
    <property type="nucleotide sequence ID" value="NZ_BAABBJ010000001.1"/>
</dbReference>
<organism evidence="3 4">
    <name type="scientific">Cellulomonas soli</name>
    <dbReference type="NCBI Taxonomy" id="931535"/>
    <lineage>
        <taxon>Bacteria</taxon>
        <taxon>Bacillati</taxon>
        <taxon>Actinomycetota</taxon>
        <taxon>Actinomycetes</taxon>
        <taxon>Micrococcales</taxon>
        <taxon>Cellulomonadaceae</taxon>
        <taxon>Cellulomonas</taxon>
    </lineage>
</organism>
<protein>
    <recommendedName>
        <fullName evidence="5">Polysaccharide chain length determinant N-terminal domain-containing protein</fullName>
    </recommendedName>
</protein>
<reference evidence="3 4" key="1">
    <citation type="submission" date="2019-07" db="EMBL/GenBank/DDBJ databases">
        <title>Whole genome shotgun sequence of Cellulomonas soli NBRC 109434.</title>
        <authorList>
            <person name="Hosoyama A."/>
            <person name="Uohara A."/>
            <person name="Ohji S."/>
            <person name="Ichikawa N."/>
        </authorList>
    </citation>
    <scope>NUCLEOTIDE SEQUENCE [LARGE SCALE GENOMIC DNA]</scope>
    <source>
        <strain evidence="3 4">NBRC 109434</strain>
    </source>
</reference>
<feature type="region of interest" description="Disordered" evidence="1">
    <location>
        <begin position="205"/>
        <end position="230"/>
    </location>
</feature>
<dbReference type="Proteomes" id="UP000321798">
    <property type="component" value="Unassembled WGS sequence"/>
</dbReference>
<proteinExistence type="predicted"/>
<feature type="transmembrane region" description="Helical" evidence="2">
    <location>
        <begin position="183"/>
        <end position="202"/>
    </location>
</feature>
<dbReference type="EMBL" id="BKAL01000013">
    <property type="protein sequence ID" value="GEP70500.1"/>
    <property type="molecule type" value="Genomic_DNA"/>
</dbReference>
<feature type="compositionally biased region" description="Basic residues" evidence="1">
    <location>
        <begin position="209"/>
        <end position="224"/>
    </location>
</feature>
<evidence type="ECO:0000256" key="1">
    <source>
        <dbReference type="SAM" id="MobiDB-lite"/>
    </source>
</evidence>
<keyword evidence="2" id="KW-1133">Transmembrane helix</keyword>
<evidence type="ECO:0000313" key="4">
    <source>
        <dbReference type="Proteomes" id="UP000321798"/>
    </source>
</evidence>
<comment type="caution">
    <text evidence="3">The sequence shown here is derived from an EMBL/GenBank/DDBJ whole genome shotgun (WGS) entry which is preliminary data.</text>
</comment>
<dbReference type="OrthoDB" id="5179260at2"/>